<name>A0A8X7XMR2_POLSE</name>
<feature type="non-terminal residue" evidence="3">
    <location>
        <position position="725"/>
    </location>
</feature>
<evidence type="ECO:0000256" key="2">
    <source>
        <dbReference type="SAM" id="MobiDB-lite"/>
    </source>
</evidence>
<feature type="region of interest" description="Disordered" evidence="2">
    <location>
        <begin position="156"/>
        <end position="192"/>
    </location>
</feature>
<dbReference type="InterPro" id="IPR029681">
    <property type="entry name" value="CCDC157"/>
</dbReference>
<feature type="compositionally biased region" description="Polar residues" evidence="2">
    <location>
        <begin position="712"/>
        <end position="725"/>
    </location>
</feature>
<feature type="coiled-coil region" evidence="1">
    <location>
        <begin position="331"/>
        <end position="404"/>
    </location>
</feature>
<keyword evidence="1" id="KW-0175">Coiled coil</keyword>
<dbReference type="Proteomes" id="UP000886611">
    <property type="component" value="Unassembled WGS sequence"/>
</dbReference>
<dbReference type="Gene3D" id="1.20.5.340">
    <property type="match status" value="1"/>
</dbReference>
<dbReference type="SUPFAM" id="SSF90257">
    <property type="entry name" value="Myosin rod fragments"/>
    <property type="match status" value="1"/>
</dbReference>
<comment type="caution">
    <text evidence="3">The sequence shown here is derived from an EMBL/GenBank/DDBJ whole genome shotgun (WGS) entry which is preliminary data.</text>
</comment>
<feature type="coiled-coil region" evidence="1">
    <location>
        <begin position="450"/>
        <end position="533"/>
    </location>
</feature>
<gene>
    <name evidence="3" type="primary">Ccdc157</name>
    <name evidence="3" type="ORF">GTO96_0005686</name>
</gene>
<proteinExistence type="predicted"/>
<evidence type="ECO:0000313" key="3">
    <source>
        <dbReference type="EMBL" id="KAG2470329.1"/>
    </source>
</evidence>
<feature type="non-terminal residue" evidence="3">
    <location>
        <position position="1"/>
    </location>
</feature>
<sequence length="725" mass="81947">MTYLLGRQDCVENLRKDVTDLQGTILDVTSRAGPARFPSWKFPDKISCDLDLVALLDHYDFVEGDEEFSQHSHIVLLELVVDRLLLLLQCFTRYNETLLGDHKNTLQSKSIGPSMSIGLVVKTYWNSLLKLDNLYQTGLKEKFPEKEMSALHWNGGEQERQKDNPNQFASPLKSIGENREKRSQSAAAAGTSRYIPPVGTPFSVANDCRTIGSQTVESSLVPCDACARSQSSLKEVGKAIICICQSQNLPSSLCRFQEVTDEILGETQLSASDMAYWAAEQSKDLARINKHFTDLLNQVKPLKKSLAASEAEQAALKKEVLTFEEVLHREKGECKRKMQECENKLQAMHARNADAVKKLEVEKEELKKDASSLKEKLKNQQASIQDLEQQREKLLQEMRTQMVDKSVVLVLEGNVRDLNMRLATNTSELSATIVELDKERAKFISLTRQQESLQVKHRALLQQVDSLDQECEGVRQSLEESDEKRAQLQEELSQLTSETASLRCQLQEQKVVTEQLQEEKQKLEGSVSELKDSICQLEKQVQEQKQREKLLMDYPDLCPPSQCQLDSTGDIITDMEKQMQANSVRIGILEEQNSRLRNSLQKLKESVHPSDLKIIPQMQLWSDSALSHKDEASQNSPFKDDVHLTDWLKDRDSDSEHSVKTSKSSRGSIGPWEKRSPPVTGYSYAPIPVVSIPKPRPHTGSGSSMRLKETSGRSQPVTTLQVRRK</sequence>
<reference evidence="3 4" key="1">
    <citation type="journal article" date="2021" name="Cell">
        <title>Tracing the genetic footprints of vertebrate landing in non-teleost ray-finned fishes.</title>
        <authorList>
            <person name="Bi X."/>
            <person name="Wang K."/>
            <person name="Yang L."/>
            <person name="Pan H."/>
            <person name="Jiang H."/>
            <person name="Wei Q."/>
            <person name="Fang M."/>
            <person name="Yu H."/>
            <person name="Zhu C."/>
            <person name="Cai Y."/>
            <person name="He Y."/>
            <person name="Gan X."/>
            <person name="Zeng H."/>
            <person name="Yu D."/>
            <person name="Zhu Y."/>
            <person name="Jiang H."/>
            <person name="Qiu Q."/>
            <person name="Yang H."/>
            <person name="Zhang Y.E."/>
            <person name="Wang W."/>
            <person name="Zhu M."/>
            <person name="He S."/>
            <person name="Zhang G."/>
        </authorList>
    </citation>
    <scope>NUCLEOTIDE SEQUENCE [LARGE SCALE GENOMIC DNA]</scope>
    <source>
        <strain evidence="3">Bchr_013</strain>
    </source>
</reference>
<dbReference type="AlphaFoldDB" id="A0A8X7XMR2"/>
<dbReference type="PANTHER" id="PTHR43696:SF9">
    <property type="entry name" value="COILED-COIL DOMAIN-CONTAINING PROTEIN 157"/>
    <property type="match status" value="1"/>
</dbReference>
<keyword evidence="4" id="KW-1185">Reference proteome</keyword>
<feature type="region of interest" description="Disordered" evidence="2">
    <location>
        <begin position="651"/>
        <end position="725"/>
    </location>
</feature>
<protein>
    <submittedName>
        <fullName evidence="3">CC157 protein</fullName>
    </submittedName>
</protein>
<organism evidence="3 4">
    <name type="scientific">Polypterus senegalus</name>
    <name type="common">Senegal bichir</name>
    <dbReference type="NCBI Taxonomy" id="55291"/>
    <lineage>
        <taxon>Eukaryota</taxon>
        <taxon>Metazoa</taxon>
        <taxon>Chordata</taxon>
        <taxon>Craniata</taxon>
        <taxon>Vertebrata</taxon>
        <taxon>Euteleostomi</taxon>
        <taxon>Actinopterygii</taxon>
        <taxon>Polypteriformes</taxon>
        <taxon>Polypteridae</taxon>
        <taxon>Polypterus</taxon>
    </lineage>
</organism>
<accession>A0A8X7XMR2</accession>
<evidence type="ECO:0000313" key="4">
    <source>
        <dbReference type="Proteomes" id="UP000886611"/>
    </source>
</evidence>
<dbReference type="EMBL" id="JAATIS010000094">
    <property type="protein sequence ID" value="KAG2470329.1"/>
    <property type="molecule type" value="Genomic_DNA"/>
</dbReference>
<evidence type="ECO:0000256" key="1">
    <source>
        <dbReference type="SAM" id="Coils"/>
    </source>
</evidence>
<dbReference type="PANTHER" id="PTHR43696">
    <property type="entry name" value="COILED-COIL DOMAIN-CONTAINING PROTEIN 157"/>
    <property type="match status" value="1"/>
</dbReference>